<dbReference type="Proteomes" id="UP001054252">
    <property type="component" value="Unassembled WGS sequence"/>
</dbReference>
<gene>
    <name evidence="1" type="ORF">SLEP1_g35350</name>
</gene>
<proteinExistence type="predicted"/>
<protein>
    <submittedName>
        <fullName evidence="1">Uncharacterized protein</fullName>
    </submittedName>
</protein>
<sequence>MDKTNEGLDQVVSGLFQLKQGLEFESLWMQQPPLGDSPTISRCATRVGSGLVGVKPRIPDGKPKKTING</sequence>
<keyword evidence="2" id="KW-1185">Reference proteome</keyword>
<accession>A0AAV5KN62</accession>
<dbReference type="AlphaFoldDB" id="A0AAV5KN62"/>
<evidence type="ECO:0000313" key="2">
    <source>
        <dbReference type="Proteomes" id="UP001054252"/>
    </source>
</evidence>
<evidence type="ECO:0000313" key="1">
    <source>
        <dbReference type="EMBL" id="GKV25981.1"/>
    </source>
</evidence>
<organism evidence="1 2">
    <name type="scientific">Rubroshorea leprosula</name>
    <dbReference type="NCBI Taxonomy" id="152421"/>
    <lineage>
        <taxon>Eukaryota</taxon>
        <taxon>Viridiplantae</taxon>
        <taxon>Streptophyta</taxon>
        <taxon>Embryophyta</taxon>
        <taxon>Tracheophyta</taxon>
        <taxon>Spermatophyta</taxon>
        <taxon>Magnoliopsida</taxon>
        <taxon>eudicotyledons</taxon>
        <taxon>Gunneridae</taxon>
        <taxon>Pentapetalae</taxon>
        <taxon>rosids</taxon>
        <taxon>malvids</taxon>
        <taxon>Malvales</taxon>
        <taxon>Dipterocarpaceae</taxon>
        <taxon>Rubroshorea</taxon>
    </lineage>
</organism>
<name>A0AAV5KN62_9ROSI</name>
<comment type="caution">
    <text evidence="1">The sequence shown here is derived from an EMBL/GenBank/DDBJ whole genome shotgun (WGS) entry which is preliminary data.</text>
</comment>
<reference evidence="1 2" key="1">
    <citation type="journal article" date="2021" name="Commun. Biol.">
        <title>The genome of Shorea leprosula (Dipterocarpaceae) highlights the ecological relevance of drought in aseasonal tropical rainforests.</title>
        <authorList>
            <person name="Ng K.K.S."/>
            <person name="Kobayashi M.J."/>
            <person name="Fawcett J.A."/>
            <person name="Hatakeyama M."/>
            <person name="Paape T."/>
            <person name="Ng C.H."/>
            <person name="Ang C.C."/>
            <person name="Tnah L.H."/>
            <person name="Lee C.T."/>
            <person name="Nishiyama T."/>
            <person name="Sese J."/>
            <person name="O'Brien M.J."/>
            <person name="Copetti D."/>
            <person name="Mohd Noor M.I."/>
            <person name="Ong R.C."/>
            <person name="Putra M."/>
            <person name="Sireger I.Z."/>
            <person name="Indrioko S."/>
            <person name="Kosugi Y."/>
            <person name="Izuno A."/>
            <person name="Isagi Y."/>
            <person name="Lee S.L."/>
            <person name="Shimizu K.K."/>
        </authorList>
    </citation>
    <scope>NUCLEOTIDE SEQUENCE [LARGE SCALE GENOMIC DNA]</scope>
    <source>
        <strain evidence="1">214</strain>
    </source>
</reference>
<dbReference type="EMBL" id="BPVZ01000070">
    <property type="protein sequence ID" value="GKV25981.1"/>
    <property type="molecule type" value="Genomic_DNA"/>
</dbReference>